<evidence type="ECO:0000313" key="4">
    <source>
        <dbReference type="EMBL" id="CAJ0587826.1"/>
    </source>
</evidence>
<gene>
    <name evidence="4" type="ORF">MSPICULIGERA_LOCUS25780</name>
</gene>
<evidence type="ECO:0000259" key="3">
    <source>
        <dbReference type="PROSITE" id="PS50015"/>
    </source>
</evidence>
<organism evidence="4 5">
    <name type="scientific">Mesorhabditis spiculigera</name>
    <dbReference type="NCBI Taxonomy" id="96644"/>
    <lineage>
        <taxon>Eukaryota</taxon>
        <taxon>Metazoa</taxon>
        <taxon>Ecdysozoa</taxon>
        <taxon>Nematoda</taxon>
        <taxon>Chromadorea</taxon>
        <taxon>Rhabditida</taxon>
        <taxon>Rhabditina</taxon>
        <taxon>Rhabditomorpha</taxon>
        <taxon>Rhabditoidea</taxon>
        <taxon>Rhabditidae</taxon>
        <taxon>Mesorhabditinae</taxon>
        <taxon>Mesorhabditis</taxon>
    </lineage>
</organism>
<comment type="caution">
    <text evidence="4">The sequence shown here is derived from an EMBL/GenBank/DDBJ whole genome shotgun (WGS) entry which is preliminary data.</text>
</comment>
<dbReference type="InterPro" id="IPR051428">
    <property type="entry name" value="Sphingo_Act-Surfact_Prot"/>
</dbReference>
<proteinExistence type="predicted"/>
<dbReference type="Gene3D" id="1.10.225.10">
    <property type="entry name" value="Saposin-like"/>
    <property type="match status" value="2"/>
</dbReference>
<keyword evidence="2" id="KW-0325">Glycoprotein</keyword>
<sequence length="231" mass="26210">MQKLLMCVAVLAGVALASKEYGLKTNRIPTGWEWNSTCDECQSFVHRFEAALKNPTKMAELKALLRILCHETSYVDECRAFVAHLDDFISKLDPYLQDAKAVCTHMHLCTQRTARFHRIGQLYSKLIQKGTVGGYADIVCDECQFAATELKQVITDKNLQQQIRDFFRDNVCARFGKYRGDCDMVIEQFLPELFQELEAALANPKKVCHDIGFCGSTRRRLPGFLGLAQGF</sequence>
<feature type="domain" description="Saposin B-type" evidence="3">
    <location>
        <begin position="136"/>
        <end position="218"/>
    </location>
</feature>
<accession>A0AA36GBP4</accession>
<dbReference type="AlphaFoldDB" id="A0AA36GBP4"/>
<feature type="domain" description="Saposin B-type" evidence="3">
    <location>
        <begin position="34"/>
        <end position="113"/>
    </location>
</feature>
<feature type="non-terminal residue" evidence="4">
    <location>
        <position position="1"/>
    </location>
</feature>
<evidence type="ECO:0000256" key="2">
    <source>
        <dbReference type="ARBA" id="ARBA00023180"/>
    </source>
</evidence>
<dbReference type="Pfam" id="PF03489">
    <property type="entry name" value="SapB_2"/>
    <property type="match status" value="1"/>
</dbReference>
<evidence type="ECO:0000313" key="5">
    <source>
        <dbReference type="Proteomes" id="UP001177023"/>
    </source>
</evidence>
<dbReference type="SUPFAM" id="SSF47862">
    <property type="entry name" value="Saposin"/>
    <property type="match status" value="2"/>
</dbReference>
<evidence type="ECO:0000256" key="1">
    <source>
        <dbReference type="ARBA" id="ARBA00023157"/>
    </source>
</evidence>
<keyword evidence="1" id="KW-1015">Disulfide bond</keyword>
<dbReference type="PANTHER" id="PTHR11480:SF3">
    <property type="entry name" value="BCDNA.GH08312"/>
    <property type="match status" value="1"/>
</dbReference>
<dbReference type="InterPro" id="IPR011001">
    <property type="entry name" value="Saposin-like"/>
</dbReference>
<dbReference type="InterPro" id="IPR008138">
    <property type="entry name" value="SapB_2"/>
</dbReference>
<dbReference type="SMART" id="SM00741">
    <property type="entry name" value="SapB"/>
    <property type="match status" value="2"/>
</dbReference>
<reference evidence="4" key="1">
    <citation type="submission" date="2023-06" db="EMBL/GenBank/DDBJ databases">
        <authorList>
            <person name="Delattre M."/>
        </authorList>
    </citation>
    <scope>NUCLEOTIDE SEQUENCE</scope>
    <source>
        <strain evidence="4">AF72</strain>
    </source>
</reference>
<dbReference type="PANTHER" id="PTHR11480">
    <property type="entry name" value="SAPOSIN-RELATED"/>
    <property type="match status" value="1"/>
</dbReference>
<dbReference type="InterPro" id="IPR008139">
    <property type="entry name" value="SaposinB_dom"/>
</dbReference>
<dbReference type="PROSITE" id="PS50015">
    <property type="entry name" value="SAP_B"/>
    <property type="match status" value="2"/>
</dbReference>
<keyword evidence="5" id="KW-1185">Reference proteome</keyword>
<dbReference type="EMBL" id="CATQJA010002710">
    <property type="protein sequence ID" value="CAJ0587826.1"/>
    <property type="molecule type" value="Genomic_DNA"/>
</dbReference>
<dbReference type="Proteomes" id="UP001177023">
    <property type="component" value="Unassembled WGS sequence"/>
</dbReference>
<name>A0AA36GBP4_9BILA</name>
<protein>
    <recommendedName>
        <fullName evidence="3">Saposin B-type domain-containing protein</fullName>
    </recommendedName>
</protein>